<evidence type="ECO:0000313" key="2">
    <source>
        <dbReference type="EMBL" id="EDM52645.1"/>
    </source>
</evidence>
<proteinExistence type="predicted"/>
<dbReference type="HOGENOM" id="CLU_2824722_0_0_9"/>
<dbReference type="AntiFam" id="ANF00275">
    <property type="entry name" value="Spurious translation from rRNA (DUF6467)"/>
</dbReference>
<reference evidence="2 3" key="1">
    <citation type="submission" date="2007-03" db="EMBL/GenBank/DDBJ databases">
        <authorList>
            <person name="Fulton L."/>
            <person name="Clifton S."/>
            <person name="Fulton B."/>
            <person name="Xu J."/>
            <person name="Minx P."/>
            <person name="Pepin K.H."/>
            <person name="Johnson M."/>
            <person name="Thiruvilangam P."/>
            <person name="Bhonagiri V."/>
            <person name="Nash W.E."/>
            <person name="Mardis E.R."/>
            <person name="Wilson R.K."/>
        </authorList>
    </citation>
    <scope>NUCLEOTIDE SEQUENCE [LARGE SCALE GENOMIC DNA]</scope>
    <source>
        <strain evidence="2 3">ATCC 27560</strain>
    </source>
</reference>
<dbReference type="Proteomes" id="UP000006000">
    <property type="component" value="Unassembled WGS sequence"/>
</dbReference>
<accession>A5Z308</accession>
<dbReference type="EMBL" id="AAVL02000013">
    <property type="protein sequence ID" value="EDM52645.1"/>
    <property type="molecule type" value="Genomic_DNA"/>
</dbReference>
<dbReference type="AlphaFoldDB" id="A5Z308"/>
<name>A5Z308_9FIRM</name>
<feature type="region of interest" description="Disordered" evidence="1">
    <location>
        <begin position="43"/>
        <end position="66"/>
    </location>
</feature>
<comment type="caution">
    <text evidence="2">The sequence shown here is derived from an EMBL/GenBank/DDBJ whole genome shotgun (WGS) entry which is preliminary data.</text>
</comment>
<dbReference type="eggNOG" id="ENOG502ZJ01">
    <property type="taxonomic scope" value="Bacteria"/>
</dbReference>
<evidence type="ECO:0000256" key="1">
    <source>
        <dbReference type="SAM" id="MobiDB-lite"/>
    </source>
</evidence>
<dbReference type="STRING" id="411463.EUBVEN_00038"/>
<evidence type="ECO:0000313" key="3">
    <source>
        <dbReference type="Proteomes" id="UP000006000"/>
    </source>
</evidence>
<protein>
    <submittedName>
        <fullName evidence="2">Uncharacterized protein</fullName>
    </submittedName>
</protein>
<organism evidence="2 3">
    <name type="scientific">Eubacterium ventriosum ATCC 27560</name>
    <dbReference type="NCBI Taxonomy" id="411463"/>
    <lineage>
        <taxon>Bacteria</taxon>
        <taxon>Bacillati</taxon>
        <taxon>Bacillota</taxon>
        <taxon>Clostridia</taxon>
        <taxon>Eubacteriales</taxon>
        <taxon>Eubacteriaceae</taxon>
        <taxon>Eubacterium</taxon>
    </lineage>
</organism>
<reference evidence="2 3" key="2">
    <citation type="submission" date="2007-04" db="EMBL/GenBank/DDBJ databases">
        <title>Draft genome sequence of Eubacterium ventriosum (ATCC 27560).</title>
        <authorList>
            <person name="Sudarsanam P."/>
            <person name="Ley R."/>
            <person name="Guruge J."/>
            <person name="Turnbaugh P.J."/>
            <person name="Mahowald M."/>
            <person name="Liep D."/>
            <person name="Gordon J."/>
        </authorList>
    </citation>
    <scope>NUCLEOTIDE SEQUENCE [LARGE SCALE GENOMIC DNA]</scope>
    <source>
        <strain evidence="2 3">ATCC 27560</strain>
    </source>
</reference>
<gene>
    <name evidence="2" type="ORF">EUBVEN_00038</name>
</gene>
<sequence>MDFNMQRDPAGDNVRWGTLAGALASERMSQALKGSFRMLGNHSKSAKAEGSLTVTPDGWSRYESRT</sequence>